<dbReference type="AlphaFoldDB" id="A0ABD2JI22"/>
<gene>
    <name evidence="9" type="ORF">niasHS_006611</name>
</gene>
<name>A0ABD2JI22_HETSC</name>
<dbReference type="CDD" id="cd00086">
    <property type="entry name" value="homeodomain"/>
    <property type="match status" value="1"/>
</dbReference>
<dbReference type="InterPro" id="IPR009057">
    <property type="entry name" value="Homeodomain-like_sf"/>
</dbReference>
<feature type="compositionally biased region" description="Polar residues" evidence="7">
    <location>
        <begin position="207"/>
        <end position="223"/>
    </location>
</feature>
<proteinExistence type="predicted"/>
<dbReference type="GO" id="GO:0003677">
    <property type="term" value="F:DNA binding"/>
    <property type="evidence" value="ECO:0007669"/>
    <property type="project" value="UniProtKB-UniRule"/>
</dbReference>
<evidence type="ECO:0000313" key="10">
    <source>
        <dbReference type="Proteomes" id="UP001620645"/>
    </source>
</evidence>
<feature type="compositionally biased region" description="Polar residues" evidence="7">
    <location>
        <begin position="273"/>
        <end position="290"/>
    </location>
</feature>
<dbReference type="Pfam" id="PF00046">
    <property type="entry name" value="Homeodomain"/>
    <property type="match status" value="1"/>
</dbReference>
<feature type="region of interest" description="Disordered" evidence="7">
    <location>
        <begin position="184"/>
        <end position="223"/>
    </location>
</feature>
<comment type="subcellular location">
    <subcellularLocation>
        <location evidence="1 5 6">Nucleus</location>
    </subcellularLocation>
</comment>
<dbReference type="PROSITE" id="PS00027">
    <property type="entry name" value="HOMEOBOX_1"/>
    <property type="match status" value="1"/>
</dbReference>
<dbReference type="SUPFAM" id="SSF46689">
    <property type="entry name" value="Homeodomain-like"/>
    <property type="match status" value="1"/>
</dbReference>
<feature type="region of interest" description="Disordered" evidence="7">
    <location>
        <begin position="269"/>
        <end position="290"/>
    </location>
</feature>
<evidence type="ECO:0000256" key="3">
    <source>
        <dbReference type="ARBA" id="ARBA00023155"/>
    </source>
</evidence>
<dbReference type="PROSITE" id="PS50071">
    <property type="entry name" value="HOMEOBOX_2"/>
    <property type="match status" value="1"/>
</dbReference>
<accession>A0ABD2JI22</accession>
<sequence length="363" mass="38926">MGQAHQSIANSENGAKDFGDALVHFRVRLSAMNESIGSKTEMADFSAGPCNPSGTFASAADPLHCLEQISNLPENGLGPSHPNANCAAVFPTVAPNYGQYHQLACAYAASLQFGQFVANGNADPSTGVGCVKKSSGRQTYTPDQKRRLEEMFQSSAYVSKAQRQHLADMTKLSDKQIKIWFQNRRMKRKKQETGVGQQTHHQGDEGASTSPSQQQSPMDSASFVTVETNGVKSEPENGNGGGEQQGHHHLLQHGTPLMFKTDPRGMKVDTDHAQSSSSSVHPLGTVPQSPHGNCLPSSAAATPLTAMPFFNYYQYGGGNYGQHLSPYYPATMFGMNPAAAPPQTAAWTAMESGNGYISSRDQL</sequence>
<dbReference type="EMBL" id="JBICCN010000143">
    <property type="protein sequence ID" value="KAL3090159.1"/>
    <property type="molecule type" value="Genomic_DNA"/>
</dbReference>
<keyword evidence="4 5" id="KW-0539">Nucleus</keyword>
<evidence type="ECO:0000259" key="8">
    <source>
        <dbReference type="PROSITE" id="PS50071"/>
    </source>
</evidence>
<dbReference type="SMART" id="SM00389">
    <property type="entry name" value="HOX"/>
    <property type="match status" value="1"/>
</dbReference>
<dbReference type="Gene3D" id="1.10.10.60">
    <property type="entry name" value="Homeodomain-like"/>
    <property type="match status" value="1"/>
</dbReference>
<feature type="domain" description="Homeobox" evidence="8">
    <location>
        <begin position="131"/>
        <end position="191"/>
    </location>
</feature>
<evidence type="ECO:0000256" key="1">
    <source>
        <dbReference type="ARBA" id="ARBA00004123"/>
    </source>
</evidence>
<organism evidence="9 10">
    <name type="scientific">Heterodera schachtii</name>
    <name type="common">Sugarbeet cyst nematode worm</name>
    <name type="synonym">Tylenchus schachtii</name>
    <dbReference type="NCBI Taxonomy" id="97005"/>
    <lineage>
        <taxon>Eukaryota</taxon>
        <taxon>Metazoa</taxon>
        <taxon>Ecdysozoa</taxon>
        <taxon>Nematoda</taxon>
        <taxon>Chromadorea</taxon>
        <taxon>Rhabditida</taxon>
        <taxon>Tylenchina</taxon>
        <taxon>Tylenchomorpha</taxon>
        <taxon>Tylenchoidea</taxon>
        <taxon>Heteroderidae</taxon>
        <taxon>Heteroderinae</taxon>
        <taxon>Heterodera</taxon>
    </lineage>
</organism>
<dbReference type="InterPro" id="IPR001356">
    <property type="entry name" value="HD"/>
</dbReference>
<keyword evidence="2 5" id="KW-0238">DNA-binding</keyword>
<evidence type="ECO:0000256" key="7">
    <source>
        <dbReference type="SAM" id="MobiDB-lite"/>
    </source>
</evidence>
<comment type="caution">
    <text evidence="9">The sequence shown here is derived from an EMBL/GenBank/DDBJ whole genome shotgun (WGS) entry which is preliminary data.</text>
</comment>
<dbReference type="PANTHER" id="PTHR24333:SF5">
    <property type="entry name" value="VENT HOMEOBOX"/>
    <property type="match status" value="1"/>
</dbReference>
<evidence type="ECO:0000313" key="9">
    <source>
        <dbReference type="EMBL" id="KAL3090159.1"/>
    </source>
</evidence>
<evidence type="ECO:0000256" key="2">
    <source>
        <dbReference type="ARBA" id="ARBA00023125"/>
    </source>
</evidence>
<evidence type="ECO:0000256" key="5">
    <source>
        <dbReference type="PROSITE-ProRule" id="PRU00108"/>
    </source>
</evidence>
<dbReference type="InterPro" id="IPR050848">
    <property type="entry name" value="Homeobox_TF"/>
</dbReference>
<protein>
    <recommendedName>
        <fullName evidence="8">Homeobox domain-containing protein</fullName>
    </recommendedName>
</protein>
<dbReference type="Proteomes" id="UP001620645">
    <property type="component" value="Unassembled WGS sequence"/>
</dbReference>
<dbReference type="GO" id="GO:0005634">
    <property type="term" value="C:nucleus"/>
    <property type="evidence" value="ECO:0007669"/>
    <property type="project" value="UniProtKB-SubCell"/>
</dbReference>
<dbReference type="PANTHER" id="PTHR24333">
    <property type="entry name" value="HOMEO BOX HB9 LIKE A-RELATED"/>
    <property type="match status" value="1"/>
</dbReference>
<keyword evidence="3 5" id="KW-0371">Homeobox</keyword>
<feature type="DNA-binding region" description="Homeobox" evidence="5">
    <location>
        <begin position="133"/>
        <end position="192"/>
    </location>
</feature>
<keyword evidence="10" id="KW-1185">Reference proteome</keyword>
<reference evidence="9 10" key="1">
    <citation type="submission" date="2024-10" db="EMBL/GenBank/DDBJ databases">
        <authorList>
            <person name="Kim D."/>
        </authorList>
    </citation>
    <scope>NUCLEOTIDE SEQUENCE [LARGE SCALE GENOMIC DNA]</scope>
    <source>
        <strain evidence="9">Taebaek</strain>
    </source>
</reference>
<evidence type="ECO:0000256" key="6">
    <source>
        <dbReference type="RuleBase" id="RU000682"/>
    </source>
</evidence>
<evidence type="ECO:0000256" key="4">
    <source>
        <dbReference type="ARBA" id="ARBA00023242"/>
    </source>
</evidence>
<dbReference type="InterPro" id="IPR017970">
    <property type="entry name" value="Homeobox_CS"/>
</dbReference>